<feature type="region of interest" description="Disordered" evidence="9">
    <location>
        <begin position="124"/>
        <end position="213"/>
    </location>
</feature>
<evidence type="ECO:0000313" key="12">
    <source>
        <dbReference type="Proteomes" id="UP001497623"/>
    </source>
</evidence>
<dbReference type="EMBL" id="CAXKWB010018697">
    <property type="protein sequence ID" value="CAL4121154.1"/>
    <property type="molecule type" value="Genomic_DNA"/>
</dbReference>
<evidence type="ECO:0000256" key="2">
    <source>
        <dbReference type="ARBA" id="ARBA00009657"/>
    </source>
</evidence>
<feature type="region of interest" description="Disordered" evidence="9">
    <location>
        <begin position="855"/>
        <end position="917"/>
    </location>
</feature>
<feature type="compositionally biased region" description="Polar residues" evidence="9">
    <location>
        <begin position="48"/>
        <end position="60"/>
    </location>
</feature>
<evidence type="ECO:0000256" key="6">
    <source>
        <dbReference type="ARBA" id="ARBA00023136"/>
    </source>
</evidence>
<dbReference type="GO" id="GO:0006811">
    <property type="term" value="P:monoatomic ion transport"/>
    <property type="evidence" value="ECO:0007669"/>
    <property type="project" value="UniProtKB-KW"/>
</dbReference>
<dbReference type="CDD" id="cd17336">
    <property type="entry name" value="MFS_SLCO_OATP"/>
    <property type="match status" value="1"/>
</dbReference>
<evidence type="ECO:0000256" key="7">
    <source>
        <dbReference type="ARBA" id="ARBA00023157"/>
    </source>
</evidence>
<feature type="transmembrane region" description="Helical" evidence="8">
    <location>
        <begin position="400"/>
        <end position="426"/>
    </location>
</feature>
<dbReference type="Pfam" id="PF07648">
    <property type="entry name" value="Kazal_2"/>
    <property type="match status" value="1"/>
</dbReference>
<dbReference type="Pfam" id="PF03137">
    <property type="entry name" value="OATP"/>
    <property type="match status" value="1"/>
</dbReference>
<dbReference type="AlphaFoldDB" id="A0AAV2R919"/>
<protein>
    <recommendedName>
        <fullName evidence="8">Solute carrier organic anion transporter family member</fullName>
    </recommendedName>
</protein>
<keyword evidence="12" id="KW-1185">Reference proteome</keyword>
<dbReference type="NCBIfam" id="TIGR00805">
    <property type="entry name" value="oat"/>
    <property type="match status" value="1"/>
</dbReference>
<accession>A0AAV2R919</accession>
<dbReference type="Gene3D" id="1.20.1250.20">
    <property type="entry name" value="MFS general substrate transporter like domains"/>
    <property type="match status" value="1"/>
</dbReference>
<dbReference type="SUPFAM" id="SSF100895">
    <property type="entry name" value="Kazal-type serine protease inhibitors"/>
    <property type="match status" value="1"/>
</dbReference>
<evidence type="ECO:0000256" key="3">
    <source>
        <dbReference type="ARBA" id="ARBA00022475"/>
    </source>
</evidence>
<evidence type="ECO:0000256" key="8">
    <source>
        <dbReference type="RuleBase" id="RU362056"/>
    </source>
</evidence>
<sequence length="917" mass="100587">MVVWTGRWEDGVGGNEQQQQHQQHLHHPQLHDHVAGLDLPPPSITGGPETSSATPTITRPSQHHYPCLPTPAQDQVQDQVTHKISNVTVHNSVPDTDLSLHLHKNHNHHKDQELPIQRSLCPHLQQQRNHSPQLQQHQHPPWQYQHSPRPQYHPAVSVAGSSNGTAHNSSPSSHSNNNNCYWDNNSSSSSEVQPLTGNRVVPSVNGLSKMQPTIVPAEEIQEEEEEEEDEEELLCGIGPYCSPAWIQQFTNMKVFLVVFCVASVLQGMFYTYFVSVLTTIEKIFQIKSKTTGIIMSATEMGQIGGALLLTYYGGQGHRPKWIGWGMVLFAACAFFCALPHFIFGKQLMQHSFMSLASNASELSSLNTCILPGNDSVLSLLDNSTDGIGEVCHGPDRTTQIVLAIFFLSLLGIGIGMTAVYNLGIPYIDDNVSNRESPIYFAVTSGVRILGPTLGFMLGSLCTSLYVEPFANHGLTPDDPLWIGAWWLGLLVVSAALFCASIFMFAFPRHLPNSPRVSYKKTADKRHSPSLRDFSVAVKRLLKNEILMLRTASSVLHILPIAGLYTFLPKYFESQFRLTTHSANLVSGMGGILVMGIGIFASGVFIRKKKPTARFVTAWIALTAVIYSIGMITLMFVGCSQEKIVGLDESIADFSPLCNRTCGSCDDTSFKPICGSDGKSYFSACHVGCTSVTHKVVPVGPLNETSTNEVIFSNCECMPDINWTAKSNRCELQCNNFIWYIIIFSIFVLVHSTSEVGGMLVTLRCVEPKDKAMALGVIAVAIGLFGNVPCPIIYGSVVDSACIHWKTTCGEPGACELYESDIFRMFFHGVTGGVMILAFFVDVIVWHKSKKVSFNDEEEEDGGVQMKASLSSATSPASTSTSPTTPTTISTVDEGTLMMTEEEPLQSQTSDEQSEVRV</sequence>
<organism evidence="11 12">
    <name type="scientific">Meganyctiphanes norvegica</name>
    <name type="common">Northern krill</name>
    <name type="synonym">Thysanopoda norvegica</name>
    <dbReference type="NCBI Taxonomy" id="48144"/>
    <lineage>
        <taxon>Eukaryota</taxon>
        <taxon>Metazoa</taxon>
        <taxon>Ecdysozoa</taxon>
        <taxon>Arthropoda</taxon>
        <taxon>Crustacea</taxon>
        <taxon>Multicrustacea</taxon>
        <taxon>Malacostraca</taxon>
        <taxon>Eumalacostraca</taxon>
        <taxon>Eucarida</taxon>
        <taxon>Euphausiacea</taxon>
        <taxon>Euphausiidae</taxon>
        <taxon>Meganyctiphanes</taxon>
    </lineage>
</organism>
<dbReference type="SUPFAM" id="SSF103473">
    <property type="entry name" value="MFS general substrate transporter"/>
    <property type="match status" value="1"/>
</dbReference>
<feature type="compositionally biased region" description="Low complexity" evidence="9">
    <location>
        <begin position="867"/>
        <end position="890"/>
    </location>
</feature>
<dbReference type="GO" id="GO:0043252">
    <property type="term" value="P:sodium-independent organic anion transport"/>
    <property type="evidence" value="ECO:0007669"/>
    <property type="project" value="TreeGrafter"/>
</dbReference>
<keyword evidence="4 8" id="KW-0812">Transmembrane</keyword>
<comment type="subcellular location">
    <subcellularLocation>
        <location evidence="1 8">Cell membrane</location>
        <topology evidence="1 8">Multi-pass membrane protein</topology>
    </subcellularLocation>
</comment>
<dbReference type="PANTHER" id="PTHR11388">
    <property type="entry name" value="ORGANIC ANION TRANSPORTER"/>
    <property type="match status" value="1"/>
</dbReference>
<reference evidence="11 12" key="1">
    <citation type="submission" date="2024-05" db="EMBL/GenBank/DDBJ databases">
        <authorList>
            <person name="Wallberg A."/>
        </authorList>
    </citation>
    <scope>NUCLEOTIDE SEQUENCE [LARGE SCALE GENOMIC DNA]</scope>
</reference>
<dbReference type="GO" id="GO:0016323">
    <property type="term" value="C:basolateral plasma membrane"/>
    <property type="evidence" value="ECO:0007669"/>
    <property type="project" value="TreeGrafter"/>
</dbReference>
<gene>
    <name evidence="11" type="ORF">MNOR_LOCUS22325</name>
</gene>
<keyword evidence="6 8" id="KW-0472">Membrane</keyword>
<feature type="domain" description="Kazal-like" evidence="10">
    <location>
        <begin position="651"/>
        <end position="718"/>
    </location>
</feature>
<feature type="compositionally biased region" description="Low complexity" evidence="9">
    <location>
        <begin position="130"/>
        <end position="148"/>
    </location>
</feature>
<comment type="similarity">
    <text evidence="2 8">Belongs to the organo anion transporter (TC 2.A.60) family.</text>
</comment>
<feature type="transmembrane region" description="Helical" evidence="8">
    <location>
        <begin position="587"/>
        <end position="605"/>
    </location>
</feature>
<feature type="transmembrane region" description="Helical" evidence="8">
    <location>
        <begin position="254"/>
        <end position="273"/>
    </location>
</feature>
<feature type="transmembrane region" description="Helical" evidence="8">
    <location>
        <begin position="825"/>
        <end position="845"/>
    </location>
</feature>
<dbReference type="InterPro" id="IPR002350">
    <property type="entry name" value="Kazal_dom"/>
</dbReference>
<dbReference type="InterPro" id="IPR036259">
    <property type="entry name" value="MFS_trans_sf"/>
</dbReference>
<dbReference type="InterPro" id="IPR004156">
    <property type="entry name" value="OATP"/>
</dbReference>
<feature type="region of interest" description="Disordered" evidence="9">
    <location>
        <begin position="1"/>
        <end position="27"/>
    </location>
</feature>
<feature type="transmembrane region" description="Helical" evidence="8">
    <location>
        <begin position="293"/>
        <end position="314"/>
    </location>
</feature>
<evidence type="ECO:0000313" key="11">
    <source>
        <dbReference type="EMBL" id="CAL4121154.1"/>
    </source>
</evidence>
<feature type="transmembrane region" description="Helical" evidence="8">
    <location>
        <begin position="772"/>
        <end position="793"/>
    </location>
</feature>
<feature type="compositionally biased region" description="Low complexity" evidence="9">
    <location>
        <begin position="167"/>
        <end position="190"/>
    </location>
</feature>
<evidence type="ECO:0000259" key="10">
    <source>
        <dbReference type="PROSITE" id="PS51465"/>
    </source>
</evidence>
<evidence type="ECO:0000256" key="1">
    <source>
        <dbReference type="ARBA" id="ARBA00004651"/>
    </source>
</evidence>
<evidence type="ECO:0000256" key="9">
    <source>
        <dbReference type="SAM" id="MobiDB-lite"/>
    </source>
</evidence>
<feature type="transmembrane region" description="Helical" evidence="8">
    <location>
        <begin position="485"/>
        <end position="506"/>
    </location>
</feature>
<feature type="transmembrane region" description="Helical" evidence="8">
    <location>
        <begin position="546"/>
        <end position="567"/>
    </location>
</feature>
<feature type="transmembrane region" description="Helical" evidence="8">
    <location>
        <begin position="617"/>
        <end position="636"/>
    </location>
</feature>
<feature type="transmembrane region" description="Helical" evidence="8">
    <location>
        <begin position="438"/>
        <end position="465"/>
    </location>
</feature>
<feature type="region of interest" description="Disordered" evidence="9">
    <location>
        <begin position="43"/>
        <end position="64"/>
    </location>
</feature>
<proteinExistence type="inferred from homology"/>
<dbReference type="Proteomes" id="UP001497623">
    <property type="component" value="Unassembled WGS sequence"/>
</dbReference>
<dbReference type="GO" id="GO:0015347">
    <property type="term" value="F:sodium-independent organic anion transmembrane transporter activity"/>
    <property type="evidence" value="ECO:0007669"/>
    <property type="project" value="TreeGrafter"/>
</dbReference>
<feature type="transmembrane region" description="Helical" evidence="8">
    <location>
        <begin position="321"/>
        <end position="343"/>
    </location>
</feature>
<dbReference type="PROSITE" id="PS51465">
    <property type="entry name" value="KAZAL_2"/>
    <property type="match status" value="1"/>
</dbReference>
<evidence type="ECO:0000256" key="5">
    <source>
        <dbReference type="ARBA" id="ARBA00022989"/>
    </source>
</evidence>
<comment type="caution">
    <text evidence="11">The sequence shown here is derived from an EMBL/GenBank/DDBJ whole genome shotgun (WGS) entry which is preliminary data.</text>
</comment>
<name>A0AAV2R919_MEGNR</name>
<keyword evidence="8" id="KW-0813">Transport</keyword>
<dbReference type="PANTHER" id="PTHR11388:SF159">
    <property type="entry name" value="SOLUTE CARRIER ORGANIC ANION TRANSPORTER FAMILY MEMBER 74D"/>
    <property type="match status" value="1"/>
</dbReference>
<keyword evidence="5 8" id="KW-1133">Transmembrane helix</keyword>
<evidence type="ECO:0000256" key="4">
    <source>
        <dbReference type="ARBA" id="ARBA00022692"/>
    </source>
</evidence>
<feature type="transmembrane region" description="Helical" evidence="8">
    <location>
        <begin position="736"/>
        <end position="760"/>
    </location>
</feature>
<dbReference type="InterPro" id="IPR036058">
    <property type="entry name" value="Kazal_dom_sf"/>
</dbReference>
<keyword evidence="8" id="KW-0406">Ion transport</keyword>
<keyword evidence="7" id="KW-1015">Disulfide bond</keyword>
<dbReference type="Gene3D" id="3.30.60.30">
    <property type="match status" value="1"/>
</dbReference>
<keyword evidence="3" id="KW-1003">Cell membrane</keyword>